<evidence type="ECO:0000256" key="11">
    <source>
        <dbReference type="ARBA" id="ARBA00022838"/>
    </source>
</evidence>
<evidence type="ECO:0000313" key="20">
    <source>
        <dbReference type="EMBL" id="CAI4219886.1"/>
    </source>
</evidence>
<feature type="compositionally biased region" description="Basic and acidic residues" evidence="19">
    <location>
        <begin position="116"/>
        <end position="127"/>
    </location>
</feature>
<evidence type="ECO:0000256" key="18">
    <source>
        <dbReference type="ARBA" id="ARBA00044358"/>
    </source>
</evidence>
<name>A0A9P1HCK6_9PEZI</name>
<evidence type="ECO:0000256" key="19">
    <source>
        <dbReference type="SAM" id="MobiDB-lite"/>
    </source>
</evidence>
<reference evidence="20" key="1">
    <citation type="submission" date="2022-11" db="EMBL/GenBank/DDBJ databases">
        <authorList>
            <person name="Scott C."/>
            <person name="Bruce N."/>
        </authorList>
    </citation>
    <scope>NUCLEOTIDE SEQUENCE</scope>
</reference>
<keyword evidence="21" id="KW-1185">Reference proteome</keyword>
<keyword evidence="12" id="KW-0175">Coiled coil</keyword>
<dbReference type="GO" id="GO:0051301">
    <property type="term" value="P:cell division"/>
    <property type="evidence" value="ECO:0007669"/>
    <property type="project" value="UniProtKB-KW"/>
</dbReference>
<evidence type="ECO:0000256" key="7">
    <source>
        <dbReference type="ARBA" id="ARBA00022618"/>
    </source>
</evidence>
<evidence type="ECO:0000256" key="15">
    <source>
        <dbReference type="ARBA" id="ARBA00023306"/>
    </source>
</evidence>
<dbReference type="PANTHER" id="PTHR28216:SF1">
    <property type="entry name" value="DASH COMPLEX SUBUNIT DUO1"/>
    <property type="match status" value="1"/>
</dbReference>
<keyword evidence="16" id="KW-0137">Centromere</keyword>
<dbReference type="GO" id="GO:0000278">
    <property type="term" value="P:mitotic cell cycle"/>
    <property type="evidence" value="ECO:0007669"/>
    <property type="project" value="InterPro"/>
</dbReference>
<organism evidence="20 21">
    <name type="scientific">Parascedosporium putredinis</name>
    <dbReference type="NCBI Taxonomy" id="1442378"/>
    <lineage>
        <taxon>Eukaryota</taxon>
        <taxon>Fungi</taxon>
        <taxon>Dikarya</taxon>
        <taxon>Ascomycota</taxon>
        <taxon>Pezizomycotina</taxon>
        <taxon>Sordariomycetes</taxon>
        <taxon>Hypocreomycetidae</taxon>
        <taxon>Microascales</taxon>
        <taxon>Microascaceae</taxon>
        <taxon>Parascedosporium</taxon>
    </lineage>
</organism>
<dbReference type="GO" id="GO:0005874">
    <property type="term" value="C:microtubule"/>
    <property type="evidence" value="ECO:0007669"/>
    <property type="project" value="UniProtKB-KW"/>
</dbReference>
<dbReference type="OrthoDB" id="5599235at2759"/>
<dbReference type="InterPro" id="IPR013960">
    <property type="entry name" value="DASH_Duo1"/>
</dbReference>
<evidence type="ECO:0000256" key="3">
    <source>
        <dbReference type="ARBA" id="ARBA00004629"/>
    </source>
</evidence>
<proteinExistence type="inferred from homology"/>
<dbReference type="GO" id="GO:0072686">
    <property type="term" value="C:mitotic spindle"/>
    <property type="evidence" value="ECO:0007669"/>
    <property type="project" value="InterPro"/>
</dbReference>
<comment type="similarity">
    <text evidence="4">Belongs to the DASH complex DUO1 family.</text>
</comment>
<evidence type="ECO:0000256" key="10">
    <source>
        <dbReference type="ARBA" id="ARBA00022829"/>
    </source>
</evidence>
<evidence type="ECO:0000256" key="8">
    <source>
        <dbReference type="ARBA" id="ARBA00022701"/>
    </source>
</evidence>
<dbReference type="GO" id="GO:0042729">
    <property type="term" value="C:DASH complex"/>
    <property type="evidence" value="ECO:0007669"/>
    <property type="project" value="InterPro"/>
</dbReference>
<evidence type="ECO:0000256" key="4">
    <source>
        <dbReference type="ARBA" id="ARBA00005366"/>
    </source>
</evidence>
<evidence type="ECO:0000256" key="2">
    <source>
        <dbReference type="ARBA" id="ARBA00004186"/>
    </source>
</evidence>
<sequence>MKRGHCPFTPSNAPSEAGLKTIHPTKIEHALGLNIPSPEPTSTPPAYREPLIASALTFGKRGWPTEVIERPLLLHRSLVARSLITTPRPRESFTMADHLADDSLTEDIWASPTADKPVRSQSVERPRTPKTPKTPKTPTRAASPTYDHEAALRKELEGVKNVNRAIEGVIGTLERAQANMGTVSGTVSNASALLNTWTRILSQTEHNQRLVLNPSWKGSTQDILDIEAEAIQKQQAAERRALEVERRREEAKRRAEEEERRRQAGTTAAPRATRGLRSRGRGGRYCTI</sequence>
<evidence type="ECO:0000313" key="21">
    <source>
        <dbReference type="Proteomes" id="UP000838763"/>
    </source>
</evidence>
<evidence type="ECO:0000256" key="5">
    <source>
        <dbReference type="ARBA" id="ARBA00022454"/>
    </source>
</evidence>
<evidence type="ECO:0000256" key="16">
    <source>
        <dbReference type="ARBA" id="ARBA00023328"/>
    </source>
</evidence>
<protein>
    <recommendedName>
        <fullName evidence="17">DASH complex subunit DUO1</fullName>
    </recommendedName>
    <alternativeName>
        <fullName evidence="18">Outer kinetochore protein DUO1</fullName>
    </alternativeName>
</protein>
<keyword evidence="5" id="KW-0158">Chromosome</keyword>
<comment type="subcellular location">
    <subcellularLocation>
        <location evidence="3">Chromosome</location>
        <location evidence="3">Centromere</location>
        <location evidence="3">Kinetochore</location>
    </subcellularLocation>
    <subcellularLocation>
        <location evidence="2">Cytoplasm</location>
        <location evidence="2">Cytoskeleton</location>
        <location evidence="2">Spindle</location>
    </subcellularLocation>
    <subcellularLocation>
        <location evidence="1">Nucleus</location>
    </subcellularLocation>
</comment>
<evidence type="ECO:0000256" key="6">
    <source>
        <dbReference type="ARBA" id="ARBA00022490"/>
    </source>
</evidence>
<dbReference type="Proteomes" id="UP000838763">
    <property type="component" value="Unassembled WGS sequence"/>
</dbReference>
<evidence type="ECO:0000256" key="17">
    <source>
        <dbReference type="ARBA" id="ARBA00044152"/>
    </source>
</evidence>
<evidence type="ECO:0000256" key="12">
    <source>
        <dbReference type="ARBA" id="ARBA00023054"/>
    </source>
</evidence>
<keyword evidence="7" id="KW-0132">Cell division</keyword>
<dbReference type="GO" id="GO:0007059">
    <property type="term" value="P:chromosome segregation"/>
    <property type="evidence" value="ECO:0007669"/>
    <property type="project" value="UniProtKB-KW"/>
</dbReference>
<dbReference type="AlphaFoldDB" id="A0A9P1HCK6"/>
<dbReference type="EMBL" id="CALLCH030000021">
    <property type="protein sequence ID" value="CAI4219886.1"/>
    <property type="molecule type" value="Genomic_DNA"/>
</dbReference>
<keyword evidence="9" id="KW-0498">Mitosis</keyword>
<feature type="region of interest" description="Disordered" evidence="19">
    <location>
        <begin position="106"/>
        <end position="147"/>
    </location>
</feature>
<accession>A0A9P1HCK6</accession>
<keyword evidence="10" id="KW-0159">Chromosome partition</keyword>
<keyword evidence="14" id="KW-0539">Nucleus</keyword>
<keyword evidence="15" id="KW-0131">Cell cycle</keyword>
<evidence type="ECO:0000256" key="14">
    <source>
        <dbReference type="ARBA" id="ARBA00023242"/>
    </source>
</evidence>
<feature type="region of interest" description="Disordered" evidence="19">
    <location>
        <begin position="250"/>
        <end position="288"/>
    </location>
</feature>
<gene>
    <name evidence="20" type="ORF">PPNO1_LOCUS9429</name>
</gene>
<dbReference type="PANTHER" id="PTHR28216">
    <property type="entry name" value="DASH COMPLEX SUBUNIT DUO1"/>
    <property type="match status" value="1"/>
</dbReference>
<comment type="caution">
    <text evidence="20">The sequence shown here is derived from an EMBL/GenBank/DDBJ whole genome shotgun (WGS) entry which is preliminary data.</text>
</comment>
<feature type="compositionally biased region" description="Low complexity" evidence="19">
    <location>
        <begin position="264"/>
        <end position="273"/>
    </location>
</feature>
<feature type="compositionally biased region" description="Basic and acidic residues" evidence="19">
    <location>
        <begin position="250"/>
        <end position="262"/>
    </location>
</feature>
<keyword evidence="13" id="KW-0206">Cytoskeleton</keyword>
<evidence type="ECO:0000256" key="1">
    <source>
        <dbReference type="ARBA" id="ARBA00004123"/>
    </source>
</evidence>
<keyword evidence="8" id="KW-0493">Microtubule</keyword>
<keyword evidence="6" id="KW-0963">Cytoplasm</keyword>
<evidence type="ECO:0000256" key="9">
    <source>
        <dbReference type="ARBA" id="ARBA00022776"/>
    </source>
</evidence>
<dbReference type="Pfam" id="PF08651">
    <property type="entry name" value="DASH_Duo1"/>
    <property type="match status" value="1"/>
</dbReference>
<evidence type="ECO:0000256" key="13">
    <source>
        <dbReference type="ARBA" id="ARBA00023212"/>
    </source>
</evidence>
<keyword evidence="11" id="KW-0995">Kinetochore</keyword>